<feature type="region of interest" description="Disordered" evidence="5">
    <location>
        <begin position="647"/>
        <end position="715"/>
    </location>
</feature>
<feature type="compositionally biased region" description="Acidic residues" evidence="5">
    <location>
        <begin position="358"/>
        <end position="368"/>
    </location>
</feature>
<feature type="compositionally biased region" description="Polar residues" evidence="5">
    <location>
        <begin position="669"/>
        <end position="685"/>
    </location>
</feature>
<evidence type="ECO:0000313" key="7">
    <source>
        <dbReference type="EMBL" id="GHC57424.1"/>
    </source>
</evidence>
<protein>
    <recommendedName>
        <fullName evidence="9">Ig-like domain-containing protein</fullName>
    </recommendedName>
</protein>
<keyword evidence="8" id="KW-1185">Reference proteome</keyword>
<feature type="compositionally biased region" description="Low complexity" evidence="5">
    <location>
        <begin position="300"/>
        <end position="310"/>
    </location>
</feature>
<feature type="signal peptide" evidence="6">
    <location>
        <begin position="1"/>
        <end position="33"/>
    </location>
</feature>
<comment type="caution">
    <text evidence="7">The sequence shown here is derived from an EMBL/GenBank/DDBJ whole genome shotgun (WGS) entry which is preliminary data.</text>
</comment>
<dbReference type="InterPro" id="IPR053180">
    <property type="entry name" value="Ca-binding_acidic-repeat"/>
</dbReference>
<keyword evidence="4" id="KW-0106">Calcium</keyword>
<dbReference type="PANTHER" id="PTHR37467:SF1">
    <property type="entry name" value="EXPORTED CALCIUM-BINDING GLYCOPROTEIN"/>
    <property type="match status" value="1"/>
</dbReference>
<dbReference type="RefSeq" id="WP_189570466.1">
    <property type="nucleotide sequence ID" value="NZ_BMXI01000010.1"/>
</dbReference>
<reference evidence="7" key="2">
    <citation type="submission" date="2020-09" db="EMBL/GenBank/DDBJ databases">
        <authorList>
            <person name="Sun Q."/>
            <person name="Kim S."/>
        </authorList>
    </citation>
    <scope>NUCLEOTIDE SEQUENCE</scope>
    <source>
        <strain evidence="7">KCTC 12988</strain>
    </source>
</reference>
<name>A0A918WLC2_9BACT</name>
<evidence type="ECO:0000256" key="1">
    <source>
        <dbReference type="ARBA" id="ARBA00004613"/>
    </source>
</evidence>
<keyword evidence="2" id="KW-0964">Secreted</keyword>
<dbReference type="Proteomes" id="UP000644507">
    <property type="component" value="Unassembled WGS sequence"/>
</dbReference>
<reference evidence="7" key="1">
    <citation type="journal article" date="2014" name="Int. J. Syst. Evol. Microbiol.">
        <title>Complete genome sequence of Corynebacterium casei LMG S-19264T (=DSM 44701T), isolated from a smear-ripened cheese.</title>
        <authorList>
            <consortium name="US DOE Joint Genome Institute (JGI-PGF)"/>
            <person name="Walter F."/>
            <person name="Albersmeier A."/>
            <person name="Kalinowski J."/>
            <person name="Ruckert C."/>
        </authorList>
    </citation>
    <scope>NUCLEOTIDE SEQUENCE</scope>
    <source>
        <strain evidence="7">KCTC 12988</strain>
    </source>
</reference>
<evidence type="ECO:0000256" key="5">
    <source>
        <dbReference type="SAM" id="MobiDB-lite"/>
    </source>
</evidence>
<dbReference type="PANTHER" id="PTHR37467">
    <property type="entry name" value="EXPORTED CALCIUM-BINDING GLYCOPROTEIN-RELATED"/>
    <property type="match status" value="1"/>
</dbReference>
<organism evidence="7 8">
    <name type="scientific">Roseibacillus persicicus</name>
    <dbReference type="NCBI Taxonomy" id="454148"/>
    <lineage>
        <taxon>Bacteria</taxon>
        <taxon>Pseudomonadati</taxon>
        <taxon>Verrucomicrobiota</taxon>
        <taxon>Verrucomicrobiia</taxon>
        <taxon>Verrucomicrobiales</taxon>
        <taxon>Verrucomicrobiaceae</taxon>
        <taxon>Roseibacillus</taxon>
    </lineage>
</organism>
<evidence type="ECO:0000256" key="4">
    <source>
        <dbReference type="ARBA" id="ARBA00022837"/>
    </source>
</evidence>
<feature type="compositionally biased region" description="Polar residues" evidence="5">
    <location>
        <begin position="408"/>
        <end position="421"/>
    </location>
</feature>
<evidence type="ECO:0008006" key="9">
    <source>
        <dbReference type="Google" id="ProtNLM"/>
    </source>
</evidence>
<accession>A0A918WLC2</accession>
<dbReference type="InterPro" id="IPR059100">
    <property type="entry name" value="TSP3_bac"/>
</dbReference>
<dbReference type="EMBL" id="BMXI01000010">
    <property type="protein sequence ID" value="GHC57424.1"/>
    <property type="molecule type" value="Genomic_DNA"/>
</dbReference>
<gene>
    <name evidence="7" type="ORF">GCM10007100_25480</name>
</gene>
<proteinExistence type="predicted"/>
<sequence>MKIQFNPFRRELRSHSLLVATLGLLLTSSSSFSAEITLTPGTINNQDTTTASYTDSHVTLTPFIGNAPSTFNASAVRLGIDGAGTNDNAFNDPDTDPANGNEEKLQMEFEANAGLTSISWDFSRADGPGPNDGVIISGFSADPAASTSGAGTLSTSYDAATGTLKLQITNGFVDADGTLTLANPAASAGQTLTMAVTDTTQAGAQLAITSFSYEDDVPANPPVIAEGLPAETSTFEGVVSELSITLEPGAFPTPSYLWEVNMGSGFVTAPGDATSPIYSFTAGPTANGTYRVTVSGGGSSVSSQTVVTSVDDGDNLPNQWEIDNFGDLSQGDSGDPDGDNLSNLDEFNASTDPNNPDTDGDGLNDGDEIVNNADPLLVDTDGDGFYDGYEVANGTAPNDPDDAPLSPSGRNSIGITFSSPDGQAPGVNLTSSMVAGAPGYEQKNWNILPAATGNVLEESVTAPIPGRLADSNGNEIPDMLFTSDSSGSFSLLFNQEQTIGGLLSGYLFADPNDLTMSIFLEDIPYPRYDIVVYPVAFSGSVGRVIVGEVEATPISVVNEYTLSTTRIYQNGEDPVWSRSLDRSNFADNSSENYPEATHVVFQGLEGPNATIELLRVVDNGGIAAIQIVESIDSDGDGMGDVYELEVGLDPNDGSPTSPTQGANGDFDNDTISNIDEYYNGTNPTLPDTDGDGYNDNVESDTGIFVDASDPGTDPRIADTDGDGLLDGVETGTGVFVSASDTGTNPLVFDLDADGDGYSTAYEMANGSDPFSISSPGGPNPNGFAIAFNSVTGTGGNVDFTTSMFAGAPGVEQMNWNRSIDLDNNIAAASGDIAKIGTPNAGQIIDSSGNVIGNGATGVGVDFAAGSGAWSTFPDNQTPYGRLFNSFIFGRSLEAGDNPDATVSLTGIPYGTYDAYVYFGSEVNGRRGTIAAAGTTYSFTTAVVPAAGEPGSYLETSDTANGFPQANYAVFRGLSGESFDVTTTVNANNFTLGIFGVQIVEAESGPVLVLENPARTGTTFTADFTTNTAGEYQLERSLTLDGDWTSVGASFTASAGTTPVSDPSAPAGKAFYRVSAQ</sequence>
<evidence type="ECO:0000313" key="8">
    <source>
        <dbReference type="Proteomes" id="UP000644507"/>
    </source>
</evidence>
<evidence type="ECO:0000256" key="2">
    <source>
        <dbReference type="ARBA" id="ARBA00022525"/>
    </source>
</evidence>
<dbReference type="Pfam" id="PF18884">
    <property type="entry name" value="TSP3_bac"/>
    <property type="match status" value="4"/>
</dbReference>
<comment type="subcellular location">
    <subcellularLocation>
        <location evidence="1">Secreted</location>
    </subcellularLocation>
</comment>
<feature type="compositionally biased region" description="Polar residues" evidence="5">
    <location>
        <begin position="653"/>
        <end position="662"/>
    </location>
</feature>
<dbReference type="AlphaFoldDB" id="A0A918WLC2"/>
<feature type="region of interest" description="Disordered" evidence="5">
    <location>
        <begin position="296"/>
        <end position="425"/>
    </location>
</feature>
<feature type="compositionally biased region" description="Polar residues" evidence="5">
    <location>
        <begin position="340"/>
        <end position="357"/>
    </location>
</feature>
<keyword evidence="3 6" id="KW-0732">Signal</keyword>
<evidence type="ECO:0000256" key="3">
    <source>
        <dbReference type="ARBA" id="ARBA00022729"/>
    </source>
</evidence>
<evidence type="ECO:0000256" key="6">
    <source>
        <dbReference type="SAM" id="SignalP"/>
    </source>
</evidence>
<feature type="chain" id="PRO_5037364385" description="Ig-like domain-containing protein" evidence="6">
    <location>
        <begin position="34"/>
        <end position="1076"/>
    </location>
</feature>